<feature type="domain" description="Xylose isomerase-like TIM barrel" evidence="3">
    <location>
        <begin position="21"/>
        <end position="246"/>
    </location>
</feature>
<dbReference type="PIRSF" id="PIRSF006241">
    <property type="entry name" value="HyI"/>
    <property type="match status" value="1"/>
</dbReference>
<gene>
    <name evidence="4" type="ORF">N7U68_03980</name>
</gene>
<evidence type="ECO:0000256" key="2">
    <source>
        <dbReference type="PIRNR" id="PIRNR006241"/>
    </source>
</evidence>
<reference evidence="4" key="1">
    <citation type="submission" date="2022-10" db="EMBL/GenBank/DDBJ databases">
        <title>Roseovarius pelagicus sp. nov., isolated from Arctic seawater.</title>
        <authorList>
            <person name="Hong Y.W."/>
            <person name="Hwang C.Y."/>
        </authorList>
    </citation>
    <scope>NUCLEOTIDE SEQUENCE</scope>
    <source>
        <strain evidence="4">HL-MP18</strain>
    </source>
</reference>
<dbReference type="Pfam" id="PF01261">
    <property type="entry name" value="AP_endonuc_2"/>
    <property type="match status" value="1"/>
</dbReference>
<dbReference type="InterPro" id="IPR013022">
    <property type="entry name" value="Xyl_isomerase-like_TIM-brl"/>
</dbReference>
<keyword evidence="5" id="KW-1185">Reference proteome</keyword>
<dbReference type="RefSeq" id="WP_263048303.1">
    <property type="nucleotide sequence ID" value="NZ_CP106738.1"/>
</dbReference>
<accession>A0ABY6DCG8</accession>
<dbReference type="Gene3D" id="3.20.20.150">
    <property type="entry name" value="Divalent-metal-dependent TIM barrel enzymes"/>
    <property type="match status" value="1"/>
</dbReference>
<dbReference type="InterPro" id="IPR026040">
    <property type="entry name" value="HyI-like"/>
</dbReference>
<dbReference type="PANTHER" id="PTHR43489:SF6">
    <property type="entry name" value="HYDROXYPYRUVATE ISOMERASE-RELATED"/>
    <property type="match status" value="1"/>
</dbReference>
<protein>
    <submittedName>
        <fullName evidence="4">TIM barrel protein</fullName>
    </submittedName>
</protein>
<organism evidence="4 5">
    <name type="scientific">Roseovarius pelagicus</name>
    <dbReference type="NCBI Taxonomy" id="2980108"/>
    <lineage>
        <taxon>Bacteria</taxon>
        <taxon>Pseudomonadati</taxon>
        <taxon>Pseudomonadota</taxon>
        <taxon>Alphaproteobacteria</taxon>
        <taxon>Rhodobacterales</taxon>
        <taxon>Roseobacteraceae</taxon>
        <taxon>Roseovarius</taxon>
    </lineage>
</organism>
<dbReference type="InterPro" id="IPR036237">
    <property type="entry name" value="Xyl_isomerase-like_sf"/>
</dbReference>
<dbReference type="EMBL" id="CP106738">
    <property type="protein sequence ID" value="UXX83827.1"/>
    <property type="molecule type" value="Genomic_DNA"/>
</dbReference>
<dbReference type="InterPro" id="IPR050417">
    <property type="entry name" value="Sugar_Epim/Isomerase"/>
</dbReference>
<evidence type="ECO:0000313" key="4">
    <source>
        <dbReference type="EMBL" id="UXX83827.1"/>
    </source>
</evidence>
<sequence>MTRFSANLGFLWSDCGLPDAIRAAAAAGFDAVECHWPYDVPPEDMRAALAETGLPMLGLNTRRGKIGENGLSAVPGRHSEATAAIDEALGYAEAIGAGAVHVMAGHADGAAAHATFVSALRYACTAAKGRMILIEPLNHYDAPGYFLTTTGQARAIIEEVGAPNLKLMFDCYHVQLMEGDVTHRLQALLPVIGHIQMAGVPDRGPPDTGELNYPHIWQVLARLGWTRPVGAEYNAGNDTDATLGWMNGGGGRHRTRERDAR</sequence>
<dbReference type="Proteomes" id="UP001064087">
    <property type="component" value="Chromosome"/>
</dbReference>
<evidence type="ECO:0000259" key="3">
    <source>
        <dbReference type="Pfam" id="PF01261"/>
    </source>
</evidence>
<comment type="similarity">
    <text evidence="2">Belongs to the hyi family.</text>
</comment>
<proteinExistence type="inferred from homology"/>
<name>A0ABY6DCG8_9RHOB</name>
<dbReference type="PANTHER" id="PTHR43489">
    <property type="entry name" value="ISOMERASE"/>
    <property type="match status" value="1"/>
</dbReference>
<evidence type="ECO:0000256" key="1">
    <source>
        <dbReference type="ARBA" id="ARBA00023235"/>
    </source>
</evidence>
<evidence type="ECO:0000313" key="5">
    <source>
        <dbReference type="Proteomes" id="UP001064087"/>
    </source>
</evidence>
<keyword evidence="1 2" id="KW-0413">Isomerase</keyword>
<dbReference type="SUPFAM" id="SSF51658">
    <property type="entry name" value="Xylose isomerase-like"/>
    <property type="match status" value="1"/>
</dbReference>